<evidence type="ECO:0008006" key="4">
    <source>
        <dbReference type="Google" id="ProtNLM"/>
    </source>
</evidence>
<dbReference type="Proteomes" id="UP000254808">
    <property type="component" value="Chromosome"/>
</dbReference>
<gene>
    <name evidence="2" type="ORF">CYPRO_3334</name>
</gene>
<dbReference type="AlphaFoldDB" id="A0A345UQ14"/>
<dbReference type="RefSeq" id="WP_114985638.1">
    <property type="nucleotide sequence ID" value="NZ_CP027806.1"/>
</dbReference>
<dbReference type="OrthoDB" id="1523667at2"/>
<protein>
    <recommendedName>
        <fullName evidence="4">Outer membrane protein beta-barrel domain-containing protein</fullName>
    </recommendedName>
</protein>
<evidence type="ECO:0000313" key="3">
    <source>
        <dbReference type="Proteomes" id="UP000254808"/>
    </source>
</evidence>
<proteinExistence type="predicted"/>
<reference evidence="2 3" key="1">
    <citation type="submission" date="2018-03" db="EMBL/GenBank/DDBJ databases">
        <title>Phenotypic and genomic properties of Cyclonatronum proteinivorum gen. nov., sp. nov., a haloalkaliphilic bacteroidete from soda lakes possessing Na+-translocating rhodopsin.</title>
        <authorList>
            <person name="Toshchakov S.V."/>
            <person name="Korzhenkov A."/>
            <person name="Samarov N.I."/>
            <person name="Kublanov I.V."/>
            <person name="Muntyan M.S."/>
            <person name="Sorokin D.Y."/>
        </authorList>
    </citation>
    <scope>NUCLEOTIDE SEQUENCE [LARGE SCALE GENOMIC DNA]</scope>
    <source>
        <strain evidence="2 3">Omega</strain>
    </source>
</reference>
<accession>A0A345UQ14</accession>
<feature type="transmembrane region" description="Helical" evidence="1">
    <location>
        <begin position="147"/>
        <end position="166"/>
    </location>
</feature>
<sequence>MQPNFGLSIPALSRFSFLRVLIAVFAIAIAIAFADQAEARQSIEPEIRPASTSVSPLDFDLRQGATFNLNITNHGFSVSGQYRYVIGPHTQWVSEAGFGTLNDSREQAFVTWFGQQIIPNKFNRVFNFPIMTGVRQRMLANYIEDNFRFYATGMLGASFSFVYPYFEDLILESGEPAQVQLPSSRIYDVFQGWSDGSWQTGWSGKFALAVEFGQTFNTLTALEFGVMGHYFPSGIQIMEPNRLVEGPTGLEIERGTGFPPQKFFLTPTITLMFGGMW</sequence>
<feature type="transmembrane region" description="Helical" evidence="1">
    <location>
        <begin position="12"/>
        <end position="34"/>
    </location>
</feature>
<keyword evidence="1" id="KW-0812">Transmembrane</keyword>
<keyword evidence="1" id="KW-1133">Transmembrane helix</keyword>
<organism evidence="2 3">
    <name type="scientific">Cyclonatronum proteinivorum</name>
    <dbReference type="NCBI Taxonomy" id="1457365"/>
    <lineage>
        <taxon>Bacteria</taxon>
        <taxon>Pseudomonadati</taxon>
        <taxon>Balneolota</taxon>
        <taxon>Balneolia</taxon>
        <taxon>Balneolales</taxon>
        <taxon>Cyclonatronaceae</taxon>
        <taxon>Cyclonatronum</taxon>
    </lineage>
</organism>
<evidence type="ECO:0000256" key="1">
    <source>
        <dbReference type="SAM" id="Phobius"/>
    </source>
</evidence>
<dbReference type="EMBL" id="CP027806">
    <property type="protein sequence ID" value="AXJ02566.1"/>
    <property type="molecule type" value="Genomic_DNA"/>
</dbReference>
<dbReference type="KEGG" id="cprv:CYPRO_3334"/>
<keyword evidence="3" id="KW-1185">Reference proteome</keyword>
<name>A0A345UQ14_9BACT</name>
<evidence type="ECO:0000313" key="2">
    <source>
        <dbReference type="EMBL" id="AXJ02566.1"/>
    </source>
</evidence>
<keyword evidence="1" id="KW-0472">Membrane</keyword>